<reference evidence="1" key="1">
    <citation type="submission" date="2011-11" db="EMBL/GenBank/DDBJ databases">
        <title>The Genome Sequence of Fusarium oxysporum PHW808.</title>
        <authorList>
            <consortium name="The Broad Institute Genome Sequencing Platform"/>
            <person name="Ma L.-J."/>
            <person name="Gale L.R."/>
            <person name="Schwartz D.C."/>
            <person name="Zhou S."/>
            <person name="Corby-Kistler H."/>
            <person name="Young S.K."/>
            <person name="Zeng Q."/>
            <person name="Gargeya S."/>
            <person name="Fitzgerald M."/>
            <person name="Haas B."/>
            <person name="Abouelleil A."/>
            <person name="Alvarado L."/>
            <person name="Arachchi H.M."/>
            <person name="Berlin A."/>
            <person name="Brown A."/>
            <person name="Chapman S.B."/>
            <person name="Chen Z."/>
            <person name="Dunbar C."/>
            <person name="Freedman E."/>
            <person name="Gearin G."/>
            <person name="Goldberg J."/>
            <person name="Griggs A."/>
            <person name="Gujja S."/>
            <person name="Heiman D."/>
            <person name="Howarth C."/>
            <person name="Larson L."/>
            <person name="Lui A."/>
            <person name="MacDonald P.J.P."/>
            <person name="Montmayeur A."/>
            <person name="Murphy C."/>
            <person name="Neiman D."/>
            <person name="Pearson M."/>
            <person name="Priest M."/>
            <person name="Roberts A."/>
            <person name="Saif S."/>
            <person name="Shea T."/>
            <person name="Shenoy N."/>
            <person name="Sisk P."/>
            <person name="Stolte C."/>
            <person name="Sykes S."/>
            <person name="Wortman J."/>
            <person name="Nusbaum C."/>
            <person name="Birren B."/>
        </authorList>
    </citation>
    <scope>NUCLEOTIDE SEQUENCE [LARGE SCALE GENOMIC DNA]</scope>
    <source>
        <strain evidence="1">54008</strain>
    </source>
</reference>
<accession>X0H0K0</accession>
<evidence type="ECO:0000313" key="1">
    <source>
        <dbReference type="EMBL" id="EXL65626.1"/>
    </source>
</evidence>
<name>X0H0K0_FUSOX</name>
<gene>
    <name evidence="1" type="ORF">FOPG_18152</name>
</gene>
<dbReference type="HOGENOM" id="CLU_3242221_0_0_1"/>
<organism evidence="1">
    <name type="scientific">Fusarium oxysporum f. sp. conglutinans race 2 54008</name>
    <dbReference type="NCBI Taxonomy" id="1089457"/>
    <lineage>
        <taxon>Eukaryota</taxon>
        <taxon>Fungi</taxon>
        <taxon>Dikarya</taxon>
        <taxon>Ascomycota</taxon>
        <taxon>Pezizomycotina</taxon>
        <taxon>Sordariomycetes</taxon>
        <taxon>Hypocreomycetidae</taxon>
        <taxon>Hypocreales</taxon>
        <taxon>Nectriaceae</taxon>
        <taxon>Fusarium</taxon>
        <taxon>Fusarium oxysporum species complex</taxon>
    </lineage>
</organism>
<dbReference type="EMBL" id="JH659127">
    <property type="protein sequence ID" value="EXL65626.1"/>
    <property type="molecule type" value="Genomic_DNA"/>
</dbReference>
<dbReference type="Proteomes" id="UP000030676">
    <property type="component" value="Unassembled WGS sequence"/>
</dbReference>
<sequence length="43" mass="4445">MSAYLSVAGTIILDLTKVSRPVQAARDSPKILLLLSTGSVSTA</sequence>
<dbReference type="AlphaFoldDB" id="X0H0K0"/>
<proteinExistence type="predicted"/>
<reference evidence="1" key="2">
    <citation type="submission" date="2012-05" db="EMBL/GenBank/DDBJ databases">
        <title>The Genome Annotation of Fusarium oxysporum PHW808.</title>
        <authorList>
            <consortium name="The Broad Institute Genomics Platform"/>
            <person name="Ma L.-J."/>
            <person name="Corby-Kistler H."/>
            <person name="Broz K."/>
            <person name="Gale L.R."/>
            <person name="Jonkers W."/>
            <person name="O'Donnell K."/>
            <person name="Ploetz R."/>
            <person name="Steinberg C."/>
            <person name="Schwartz D.C."/>
            <person name="VanEtten H."/>
            <person name="Zhou S."/>
            <person name="Young S.K."/>
            <person name="Zeng Q."/>
            <person name="Gargeya S."/>
            <person name="Fitzgerald M."/>
            <person name="Abouelleil A."/>
            <person name="Alvarado L."/>
            <person name="Chapman S.B."/>
            <person name="Gainer-Dewar J."/>
            <person name="Goldberg J."/>
            <person name="Griggs A."/>
            <person name="Gujja S."/>
            <person name="Hansen M."/>
            <person name="Howarth C."/>
            <person name="Imamovic A."/>
            <person name="Ireland A."/>
            <person name="Larimer J."/>
            <person name="McCowan C."/>
            <person name="Murphy C."/>
            <person name="Pearson M."/>
            <person name="Poon T.W."/>
            <person name="Priest M."/>
            <person name="Roberts A."/>
            <person name="Saif S."/>
            <person name="Shea T."/>
            <person name="Sykes S."/>
            <person name="Wortman J."/>
            <person name="Nusbaum C."/>
            <person name="Birren B."/>
        </authorList>
    </citation>
    <scope>NUCLEOTIDE SEQUENCE</scope>
    <source>
        <strain evidence="1">54008</strain>
    </source>
</reference>
<protein>
    <submittedName>
        <fullName evidence="1">Uncharacterized protein</fullName>
    </submittedName>
</protein>